<dbReference type="EMBL" id="CYKH01001939">
    <property type="protein sequence ID" value="CUG91530.1"/>
    <property type="molecule type" value="Genomic_DNA"/>
</dbReference>
<evidence type="ECO:0000313" key="2">
    <source>
        <dbReference type="Proteomes" id="UP000051952"/>
    </source>
</evidence>
<gene>
    <name evidence="1" type="ORF">BSAL_32540</name>
</gene>
<name>A0A0S4JJ12_BODSA</name>
<accession>A0A0S4JJ12</accession>
<keyword evidence="2" id="KW-1185">Reference proteome</keyword>
<dbReference type="AlphaFoldDB" id="A0A0S4JJ12"/>
<reference evidence="2" key="1">
    <citation type="submission" date="2015-09" db="EMBL/GenBank/DDBJ databases">
        <authorList>
            <consortium name="Pathogen Informatics"/>
        </authorList>
    </citation>
    <scope>NUCLEOTIDE SEQUENCE [LARGE SCALE GENOMIC DNA]</scope>
    <source>
        <strain evidence="2">Lake Konstanz</strain>
    </source>
</reference>
<evidence type="ECO:0000313" key="1">
    <source>
        <dbReference type="EMBL" id="CUG91530.1"/>
    </source>
</evidence>
<dbReference type="Proteomes" id="UP000051952">
    <property type="component" value="Unassembled WGS sequence"/>
</dbReference>
<organism evidence="1 2">
    <name type="scientific">Bodo saltans</name>
    <name type="common">Flagellated protozoan</name>
    <dbReference type="NCBI Taxonomy" id="75058"/>
    <lineage>
        <taxon>Eukaryota</taxon>
        <taxon>Discoba</taxon>
        <taxon>Euglenozoa</taxon>
        <taxon>Kinetoplastea</taxon>
        <taxon>Metakinetoplastina</taxon>
        <taxon>Eubodonida</taxon>
        <taxon>Bodonidae</taxon>
        <taxon>Bodo</taxon>
    </lineage>
</organism>
<dbReference type="VEuPathDB" id="TriTrypDB:BSAL_32540"/>
<sequence length="85" mass="9445">MHVEVINAWYGVQGRIEENRGGQVAERLRQNVAQNGGRLVLNGDLNAFFGFDPAPGAPKQAAIHVRHNGQEHHLRANEGQPFHFP</sequence>
<proteinExistence type="predicted"/>
<protein>
    <submittedName>
        <fullName evidence="1">Uncharacterized protein</fullName>
    </submittedName>
</protein>